<gene>
    <name evidence="1" type="ORF">GE300_09515</name>
</gene>
<dbReference type="Proteomes" id="UP000474957">
    <property type="component" value="Unassembled WGS sequence"/>
</dbReference>
<evidence type="ECO:0000313" key="1">
    <source>
        <dbReference type="EMBL" id="MSU89850.1"/>
    </source>
</evidence>
<comment type="caution">
    <text evidence="1">The sequence shown here is derived from an EMBL/GenBank/DDBJ whole genome shotgun (WGS) entry which is preliminary data.</text>
</comment>
<organism evidence="1 2">
    <name type="scientific">Halovulum marinum</name>
    <dbReference type="NCBI Taxonomy" id="2662447"/>
    <lineage>
        <taxon>Bacteria</taxon>
        <taxon>Pseudomonadati</taxon>
        <taxon>Pseudomonadota</taxon>
        <taxon>Alphaproteobacteria</taxon>
        <taxon>Rhodobacterales</taxon>
        <taxon>Paracoccaceae</taxon>
        <taxon>Halovulum</taxon>
    </lineage>
</organism>
<reference evidence="1 2" key="1">
    <citation type="submission" date="2019-10" db="EMBL/GenBank/DDBJ databases">
        <title>Cognatihalovulum marinum gen. nov. sp. nov., a new member of the family Rhodobacteraceae isolated from deep seawater of the Northwest Indian Ocean.</title>
        <authorList>
            <person name="Ruan C."/>
            <person name="Wang J."/>
            <person name="Zheng X."/>
            <person name="Song L."/>
            <person name="Zhu Y."/>
            <person name="Huang Y."/>
            <person name="Lu Z."/>
            <person name="Du W."/>
            <person name="Huang L."/>
            <person name="Dai X."/>
        </authorList>
    </citation>
    <scope>NUCLEOTIDE SEQUENCE [LARGE SCALE GENOMIC DNA]</scope>
    <source>
        <strain evidence="1 2">2CG4</strain>
    </source>
</reference>
<keyword evidence="2" id="KW-1185">Reference proteome</keyword>
<evidence type="ECO:0000313" key="2">
    <source>
        <dbReference type="Proteomes" id="UP000474957"/>
    </source>
</evidence>
<dbReference type="EMBL" id="WIND01000005">
    <property type="protein sequence ID" value="MSU89850.1"/>
    <property type="molecule type" value="Genomic_DNA"/>
</dbReference>
<dbReference type="RefSeq" id="WP_154446323.1">
    <property type="nucleotide sequence ID" value="NZ_WIND01000005.1"/>
</dbReference>
<name>A0A6L5Z1B3_9RHOB</name>
<accession>A0A6L5Z1B3</accession>
<dbReference type="AlphaFoldDB" id="A0A6L5Z1B3"/>
<proteinExistence type="predicted"/>
<protein>
    <submittedName>
        <fullName evidence="1">Uncharacterized protein</fullName>
    </submittedName>
</protein>
<sequence>MPMTEFKSTPAERLEKRCAQRLKKHGFKLAKRGGYAIYCYNEVVGGWVEADGLTPVPYSLCLEDVIRLTHEYAAEAEVAELEVS</sequence>